<dbReference type="Pfam" id="PF04345">
    <property type="entry name" value="Chor_lyase"/>
    <property type="match status" value="1"/>
</dbReference>
<dbReference type="InterPro" id="IPR028978">
    <property type="entry name" value="Chorismate_lyase_/UTRA_dom_sf"/>
</dbReference>
<comment type="caution">
    <text evidence="5">The sequence shown here is derived from an EMBL/GenBank/DDBJ whole genome shotgun (WGS) entry which is preliminary data.</text>
</comment>
<dbReference type="EC" id="4.1.3.40" evidence="4"/>
<gene>
    <name evidence="4" type="primary">ubiC</name>
    <name evidence="5" type="ORF">MNKW57_04210</name>
</gene>
<dbReference type="Proteomes" id="UP001224392">
    <property type="component" value="Unassembled WGS sequence"/>
</dbReference>
<comment type="pathway">
    <text evidence="4">Cofactor biosynthesis; ubiquinone biosynthesis.</text>
</comment>
<evidence type="ECO:0000313" key="6">
    <source>
        <dbReference type="Proteomes" id="UP001224392"/>
    </source>
</evidence>
<evidence type="ECO:0000256" key="4">
    <source>
        <dbReference type="HAMAP-Rule" id="MF_01632"/>
    </source>
</evidence>
<dbReference type="HAMAP" id="MF_01632">
    <property type="entry name" value="UbiC"/>
    <property type="match status" value="1"/>
</dbReference>
<protein>
    <recommendedName>
        <fullName evidence="4">Probable chorismate pyruvate-lyase</fullName>
        <shortName evidence="4">CL</shortName>
        <shortName evidence="4">CPL</shortName>
        <ecNumber evidence="4">4.1.3.40</ecNumber>
    </recommendedName>
</protein>
<dbReference type="InterPro" id="IPR007440">
    <property type="entry name" value="Chorismate--pyruvate_lyase"/>
</dbReference>
<keyword evidence="4" id="KW-0670">Pyruvate</keyword>
<evidence type="ECO:0000256" key="3">
    <source>
        <dbReference type="ARBA" id="ARBA00023239"/>
    </source>
</evidence>
<proteinExistence type="inferred from homology"/>
<comment type="caution">
    <text evidence="4">Lacks conserved residue(s) required for the propagation of feature annotation.</text>
</comment>
<keyword evidence="3 4" id="KW-0456">Lyase</keyword>
<dbReference type="PANTHER" id="PTHR38683">
    <property type="entry name" value="CHORISMATE PYRUVATE-LYASE"/>
    <property type="match status" value="1"/>
</dbReference>
<feature type="binding site" evidence="4">
    <location>
        <position position="80"/>
    </location>
    <ligand>
        <name>substrate</name>
    </ligand>
</feature>
<keyword evidence="2 4" id="KW-0831">Ubiquinone biosynthesis</keyword>
<sequence>MAHPLYLAAGRWHTPDTPAVPQPDDALLAWLVYPESLTAALKLRGDGHFRVQVLRQEWEIPSAEEAGQLQLARGERALVREVILWGTDQPWVFARSVMPEATLTGDASHLRRLDNRPLGELLFNDPDVRRGPISINRLRLNPASALPEGILAGHLAPQAWGRRSTFWLGERPLLVGETFLKDFNPDCAPGRAAPLQFKNKA</sequence>
<accession>A0ABQ6LVI5</accession>
<evidence type="ECO:0000256" key="2">
    <source>
        <dbReference type="ARBA" id="ARBA00022688"/>
    </source>
</evidence>
<dbReference type="EMBL" id="BSYJ01000001">
    <property type="protein sequence ID" value="GMG86100.1"/>
    <property type="molecule type" value="Genomic_DNA"/>
</dbReference>
<comment type="subcellular location">
    <subcellularLocation>
        <location evidence="4">Cytoplasm</location>
    </subcellularLocation>
</comment>
<dbReference type="GO" id="GO:0016829">
    <property type="term" value="F:lyase activity"/>
    <property type="evidence" value="ECO:0007669"/>
    <property type="project" value="UniProtKB-KW"/>
</dbReference>
<keyword evidence="6" id="KW-1185">Reference proteome</keyword>
<comment type="similarity">
    <text evidence="4">Belongs to the UbiC family.</text>
</comment>
<dbReference type="SUPFAM" id="SSF64288">
    <property type="entry name" value="Chorismate lyase-like"/>
    <property type="match status" value="1"/>
</dbReference>
<evidence type="ECO:0000256" key="1">
    <source>
        <dbReference type="ARBA" id="ARBA00022490"/>
    </source>
</evidence>
<evidence type="ECO:0000313" key="5">
    <source>
        <dbReference type="EMBL" id="GMG86100.1"/>
    </source>
</evidence>
<feature type="binding site" evidence="4">
    <location>
        <position position="118"/>
    </location>
    <ligand>
        <name>substrate</name>
    </ligand>
</feature>
<keyword evidence="1 4" id="KW-0963">Cytoplasm</keyword>
<dbReference type="RefSeq" id="WP_285762610.1">
    <property type="nucleotide sequence ID" value="NZ_BSYJ01000001.1"/>
</dbReference>
<dbReference type="PANTHER" id="PTHR38683:SF1">
    <property type="entry name" value="CHORISMATE PYRUVATE-LYASE"/>
    <property type="match status" value="1"/>
</dbReference>
<comment type="catalytic activity">
    <reaction evidence="4">
        <text>chorismate = 4-hydroxybenzoate + pyruvate</text>
        <dbReference type="Rhea" id="RHEA:16505"/>
        <dbReference type="ChEBI" id="CHEBI:15361"/>
        <dbReference type="ChEBI" id="CHEBI:17879"/>
        <dbReference type="ChEBI" id="CHEBI:29748"/>
        <dbReference type="EC" id="4.1.3.40"/>
    </reaction>
</comment>
<reference evidence="5 6" key="1">
    <citation type="submission" date="2023-04" db="EMBL/GenBank/DDBJ databases">
        <title>Marinobulbifer ophiurae gen. nov., sp. Nov., isolate from tissue of brittle star Ophioplocus japonicus.</title>
        <authorList>
            <person name="Kawano K."/>
            <person name="Sawayama S."/>
            <person name="Nakagawa S."/>
        </authorList>
    </citation>
    <scope>NUCLEOTIDE SEQUENCE [LARGE SCALE GENOMIC DNA]</scope>
    <source>
        <strain evidence="5 6">NKW57</strain>
    </source>
</reference>
<name>A0ABQ6LVI5_9GAMM</name>
<comment type="function">
    <text evidence="4">Removes the pyruvyl group from chorismate, with concomitant aromatization of the ring, to provide 4-hydroxybenzoate (4HB) for the ubiquinone pathway.</text>
</comment>
<organism evidence="5 6">
    <name type="scientific">Biformimicrobium ophioploci</name>
    <dbReference type="NCBI Taxonomy" id="3036711"/>
    <lineage>
        <taxon>Bacteria</taxon>
        <taxon>Pseudomonadati</taxon>
        <taxon>Pseudomonadota</taxon>
        <taxon>Gammaproteobacteria</taxon>
        <taxon>Cellvibrionales</taxon>
        <taxon>Microbulbiferaceae</taxon>
        <taxon>Biformimicrobium</taxon>
    </lineage>
</organism>
<dbReference type="Gene3D" id="3.40.1410.10">
    <property type="entry name" value="Chorismate lyase-like"/>
    <property type="match status" value="1"/>
</dbReference>
<feature type="binding site" evidence="4">
    <location>
        <position position="177"/>
    </location>
    <ligand>
        <name>substrate</name>
    </ligand>
</feature>